<evidence type="ECO:0000313" key="2">
    <source>
        <dbReference type="EMBL" id="HEW46714.1"/>
    </source>
</evidence>
<feature type="domain" description="4-vinyl reductase 4VR" evidence="1">
    <location>
        <begin position="99"/>
        <end position="160"/>
    </location>
</feature>
<name>A0A7C2V4I0_9AQUI</name>
<dbReference type="SMART" id="SM00989">
    <property type="entry name" value="V4R"/>
    <property type="match status" value="1"/>
</dbReference>
<protein>
    <submittedName>
        <fullName evidence="2">4-vinyl reductase</fullName>
    </submittedName>
</protein>
<dbReference type="SUPFAM" id="SSF111126">
    <property type="entry name" value="Ligand-binding domain in the NO signalling and Golgi transport"/>
    <property type="match status" value="1"/>
</dbReference>
<evidence type="ECO:0000259" key="1">
    <source>
        <dbReference type="SMART" id="SM00989"/>
    </source>
</evidence>
<accession>A0A7C2V4I0</accession>
<dbReference type="PANTHER" id="PTHR35090:SF1">
    <property type="entry name" value="SLR0144 PROTEIN"/>
    <property type="match status" value="1"/>
</dbReference>
<dbReference type="EMBL" id="DSFP01000072">
    <property type="protein sequence ID" value="HEW46714.1"/>
    <property type="molecule type" value="Genomic_DNA"/>
</dbReference>
<organism evidence="2">
    <name type="scientific">Hydrogenobacter sp</name>
    <dbReference type="NCBI Taxonomy" id="2152829"/>
    <lineage>
        <taxon>Bacteria</taxon>
        <taxon>Pseudomonadati</taxon>
        <taxon>Aquificota</taxon>
        <taxon>Aquificia</taxon>
        <taxon>Aquificales</taxon>
        <taxon>Aquificaceae</taxon>
        <taxon>Hydrogenobacter</taxon>
    </lineage>
</organism>
<dbReference type="InterPro" id="IPR024096">
    <property type="entry name" value="NO_sig/Golgi_transp_ligand-bd"/>
</dbReference>
<dbReference type="Gene3D" id="3.30.1380.20">
    <property type="entry name" value="Trafficking protein particle complex subunit 3"/>
    <property type="match status" value="1"/>
</dbReference>
<comment type="caution">
    <text evidence="2">The sequence shown here is derived from an EMBL/GenBank/DDBJ whole genome shotgun (WGS) entry which is preliminary data.</text>
</comment>
<dbReference type="InterPro" id="IPR004096">
    <property type="entry name" value="V4R"/>
</dbReference>
<dbReference type="AlphaFoldDB" id="A0A7C2V4I0"/>
<dbReference type="PANTHER" id="PTHR35090">
    <property type="entry name" value="DNA-DIRECTED RNA POLYMERASE SUBUNIT I"/>
    <property type="match status" value="1"/>
</dbReference>
<reference evidence="2" key="1">
    <citation type="journal article" date="2020" name="mSystems">
        <title>Genome- and Community-Level Interaction Insights into Carbon Utilization and Element Cycling Functions of Hydrothermarchaeota in Hydrothermal Sediment.</title>
        <authorList>
            <person name="Zhou Z."/>
            <person name="Liu Y."/>
            <person name="Xu W."/>
            <person name="Pan J."/>
            <person name="Luo Z.H."/>
            <person name="Li M."/>
        </authorList>
    </citation>
    <scope>NUCLEOTIDE SEQUENCE [LARGE SCALE GENOMIC DNA]</scope>
    <source>
        <strain evidence="2">SpSt-132</strain>
    </source>
</reference>
<gene>
    <name evidence="2" type="ORF">ENO47_08680</name>
</gene>
<proteinExistence type="predicted"/>
<sequence length="162" mass="18106">MDELEAVSKIRIFLRQEGFIVPRKPVQEFYSSIVKLSGFGIGGILNMSGKKAGKIAGQILKELIGNHAPSTEEIELYLRTFLEEAGIGVVDHWKNEENKIKIYIRSSVFAEGQEGKKPVCIPLQGALSGIFEELTDLKWECKEVECVAQGKEFCLFELEVKG</sequence>
<dbReference type="Pfam" id="PF02830">
    <property type="entry name" value="V4R"/>
    <property type="match status" value="1"/>
</dbReference>